<dbReference type="AlphaFoldDB" id="U6LB28"/>
<feature type="domain" description="N-acetyltransferase" evidence="1">
    <location>
        <begin position="33"/>
        <end position="195"/>
    </location>
</feature>
<organism evidence="2 3">
    <name type="scientific">Eimeria brunetti</name>
    <dbReference type="NCBI Taxonomy" id="51314"/>
    <lineage>
        <taxon>Eukaryota</taxon>
        <taxon>Sar</taxon>
        <taxon>Alveolata</taxon>
        <taxon>Apicomplexa</taxon>
        <taxon>Conoidasida</taxon>
        <taxon>Coccidia</taxon>
        <taxon>Eucoccidiorida</taxon>
        <taxon>Eimeriorina</taxon>
        <taxon>Eimeriidae</taxon>
        <taxon>Eimeria</taxon>
    </lineage>
</organism>
<protein>
    <submittedName>
        <fullName evidence="2">Acetyltransferase domain-containing protein, putative</fullName>
    </submittedName>
</protein>
<dbReference type="Gene3D" id="3.40.630.30">
    <property type="match status" value="1"/>
</dbReference>
<reference evidence="2" key="2">
    <citation type="submission" date="2013-10" db="EMBL/GenBank/DDBJ databases">
        <authorList>
            <person name="Aslett M."/>
        </authorList>
    </citation>
    <scope>NUCLEOTIDE SEQUENCE [LARGE SCALE GENOMIC DNA]</scope>
    <source>
        <strain evidence="2">Houghton</strain>
    </source>
</reference>
<keyword evidence="3" id="KW-1185">Reference proteome</keyword>
<dbReference type="CDD" id="cd04301">
    <property type="entry name" value="NAT_SF"/>
    <property type="match status" value="1"/>
</dbReference>
<accession>U6LB28</accession>
<proteinExistence type="predicted"/>
<dbReference type="Proteomes" id="UP000030750">
    <property type="component" value="Unassembled WGS sequence"/>
</dbReference>
<evidence type="ECO:0000313" key="2">
    <source>
        <dbReference type="EMBL" id="CDJ47642.1"/>
    </source>
</evidence>
<evidence type="ECO:0000313" key="3">
    <source>
        <dbReference type="Proteomes" id="UP000030750"/>
    </source>
</evidence>
<sequence>MSNAASGPVACRWLEKAAADEQPLYFSQNNKNFVLRKMKAADYPAVRALLPLVSRCQQQLEEPQLSEVLRLPTYVPFCCFAADAAPSAATAAAPGATNGCAKQELAEGRLIGFCEVYVQPHLGRAADGRLERVIVDPDYRGQGIGTAMCREVLQFAKQQLGLGRIDLTVEKENAKHIYTKLGFEPVRTETLRLQN</sequence>
<dbReference type="VEuPathDB" id="ToxoDB:EBH_0017060"/>
<dbReference type="EMBL" id="HG710799">
    <property type="protein sequence ID" value="CDJ47642.1"/>
    <property type="molecule type" value="Genomic_DNA"/>
</dbReference>
<dbReference type="InterPro" id="IPR050276">
    <property type="entry name" value="MshD_Acetyltransferase"/>
</dbReference>
<gene>
    <name evidence="2" type="ORF">EBH_0017060</name>
</gene>
<dbReference type="SUPFAM" id="SSF55729">
    <property type="entry name" value="Acyl-CoA N-acyltransferases (Nat)"/>
    <property type="match status" value="1"/>
</dbReference>
<dbReference type="Pfam" id="PF00583">
    <property type="entry name" value="Acetyltransf_1"/>
    <property type="match status" value="1"/>
</dbReference>
<dbReference type="InterPro" id="IPR016181">
    <property type="entry name" value="Acyl_CoA_acyltransferase"/>
</dbReference>
<keyword evidence="2" id="KW-0808">Transferase</keyword>
<evidence type="ECO:0000259" key="1">
    <source>
        <dbReference type="PROSITE" id="PS51186"/>
    </source>
</evidence>
<dbReference type="PANTHER" id="PTHR43617">
    <property type="entry name" value="L-AMINO ACID N-ACETYLTRANSFERASE"/>
    <property type="match status" value="1"/>
</dbReference>
<dbReference type="OrthoDB" id="10039976at2759"/>
<name>U6LB28_9EIME</name>
<dbReference type="InterPro" id="IPR000182">
    <property type="entry name" value="GNAT_dom"/>
</dbReference>
<dbReference type="GO" id="GO:0016747">
    <property type="term" value="F:acyltransferase activity, transferring groups other than amino-acyl groups"/>
    <property type="evidence" value="ECO:0007669"/>
    <property type="project" value="InterPro"/>
</dbReference>
<dbReference type="PROSITE" id="PS51186">
    <property type="entry name" value="GNAT"/>
    <property type="match status" value="1"/>
</dbReference>
<reference evidence="2" key="1">
    <citation type="submission" date="2013-10" db="EMBL/GenBank/DDBJ databases">
        <title>Genomic analysis of the causative agents of coccidiosis in chickens.</title>
        <authorList>
            <person name="Reid A.J."/>
            <person name="Blake D."/>
            <person name="Billington K."/>
            <person name="Browne H."/>
            <person name="Dunn M."/>
            <person name="Hung S."/>
            <person name="Kawahara F."/>
            <person name="Miranda-Saavedra D."/>
            <person name="Mourier T."/>
            <person name="Nagra H."/>
            <person name="Otto T.D."/>
            <person name="Rawlings N."/>
            <person name="Sanchez A."/>
            <person name="Sanders M."/>
            <person name="Subramaniam C."/>
            <person name="Tay Y."/>
            <person name="Dear P."/>
            <person name="Doerig C."/>
            <person name="Gruber A."/>
            <person name="Parkinson J."/>
            <person name="Shirley M."/>
            <person name="Wan K.L."/>
            <person name="Berriman M."/>
            <person name="Tomley F."/>
            <person name="Pain A."/>
        </authorList>
    </citation>
    <scope>NUCLEOTIDE SEQUENCE [LARGE SCALE GENOMIC DNA]</scope>
    <source>
        <strain evidence="2">Houghton</strain>
    </source>
</reference>